<comment type="caution">
    <text evidence="1">The sequence shown here is derived from an EMBL/GenBank/DDBJ whole genome shotgun (WGS) entry which is preliminary data.</text>
</comment>
<accession>A0A5J4UMR6</accession>
<dbReference type="AlphaFoldDB" id="A0A5J4UMR6"/>
<dbReference type="Proteomes" id="UP000324800">
    <property type="component" value="Unassembled WGS sequence"/>
</dbReference>
<gene>
    <name evidence="1" type="ORF">EZS28_033161</name>
</gene>
<sequence>MIFQISEVRMQYSDPDLLVFEVIEVKFCEQCSVKKVNVLACDMLAMITLRMDAGVDIALMFMHWIHLFVQDQLRMLMYVIIHLLN</sequence>
<dbReference type="EMBL" id="SNRW01014588">
    <property type="protein sequence ID" value="KAA6371311.1"/>
    <property type="molecule type" value="Genomic_DNA"/>
</dbReference>
<reference evidence="1 2" key="1">
    <citation type="submission" date="2019-03" db="EMBL/GenBank/DDBJ databases">
        <title>Single cell metagenomics reveals metabolic interactions within the superorganism composed of flagellate Streblomastix strix and complex community of Bacteroidetes bacteria on its surface.</title>
        <authorList>
            <person name="Treitli S.C."/>
            <person name="Kolisko M."/>
            <person name="Husnik F."/>
            <person name="Keeling P."/>
            <person name="Hampl V."/>
        </authorList>
    </citation>
    <scope>NUCLEOTIDE SEQUENCE [LARGE SCALE GENOMIC DNA]</scope>
    <source>
        <strain evidence="1">ST1C</strain>
    </source>
</reference>
<proteinExistence type="predicted"/>
<evidence type="ECO:0000313" key="2">
    <source>
        <dbReference type="Proteomes" id="UP000324800"/>
    </source>
</evidence>
<protein>
    <submittedName>
        <fullName evidence="1">Uncharacterized protein</fullName>
    </submittedName>
</protein>
<evidence type="ECO:0000313" key="1">
    <source>
        <dbReference type="EMBL" id="KAA6371311.1"/>
    </source>
</evidence>
<name>A0A5J4UMR6_9EUKA</name>
<organism evidence="1 2">
    <name type="scientific">Streblomastix strix</name>
    <dbReference type="NCBI Taxonomy" id="222440"/>
    <lineage>
        <taxon>Eukaryota</taxon>
        <taxon>Metamonada</taxon>
        <taxon>Preaxostyla</taxon>
        <taxon>Oxymonadida</taxon>
        <taxon>Streblomastigidae</taxon>
        <taxon>Streblomastix</taxon>
    </lineage>
</organism>